<dbReference type="PANTHER" id="PTHR23521:SF3">
    <property type="entry name" value="MFS TRANSPORTER"/>
    <property type="match status" value="1"/>
</dbReference>
<evidence type="ECO:0000256" key="1">
    <source>
        <dbReference type="ARBA" id="ARBA00022692"/>
    </source>
</evidence>
<feature type="transmembrane region" description="Helical" evidence="4">
    <location>
        <begin position="161"/>
        <end position="181"/>
    </location>
</feature>
<dbReference type="GO" id="GO:0022857">
    <property type="term" value="F:transmembrane transporter activity"/>
    <property type="evidence" value="ECO:0007669"/>
    <property type="project" value="InterPro"/>
</dbReference>
<evidence type="ECO:0000256" key="2">
    <source>
        <dbReference type="ARBA" id="ARBA00022989"/>
    </source>
</evidence>
<proteinExistence type="predicted"/>
<feature type="transmembrane region" description="Helical" evidence="4">
    <location>
        <begin position="213"/>
        <end position="233"/>
    </location>
</feature>
<evidence type="ECO:0000256" key="4">
    <source>
        <dbReference type="SAM" id="Phobius"/>
    </source>
</evidence>
<feature type="domain" description="Major facilitator superfamily (MFS) profile" evidence="5">
    <location>
        <begin position="1"/>
        <end position="388"/>
    </location>
</feature>
<dbReference type="InterPro" id="IPR036259">
    <property type="entry name" value="MFS_trans_sf"/>
</dbReference>
<dbReference type="Pfam" id="PF07690">
    <property type="entry name" value="MFS_1"/>
    <property type="match status" value="1"/>
</dbReference>
<dbReference type="STRING" id="1305737.GCA_000526355_00518"/>
<dbReference type="Gene3D" id="1.20.1250.20">
    <property type="entry name" value="MFS general substrate transporter like domains"/>
    <property type="match status" value="1"/>
</dbReference>
<feature type="transmembrane region" description="Helical" evidence="4">
    <location>
        <begin position="297"/>
        <end position="313"/>
    </location>
</feature>
<feature type="transmembrane region" description="Helical" evidence="4">
    <location>
        <begin position="7"/>
        <end position="28"/>
    </location>
</feature>
<dbReference type="Proteomes" id="UP000050421">
    <property type="component" value="Unassembled WGS sequence"/>
</dbReference>
<sequence length="395" mass="42545">MKPGKALTLIVIAQFLGTSLWFAGNAVIPELGELLGRSELTGAVTSAVQFGFISGTLVFALLSIPDRFSPSKVFLASGFLASIFNFLITVLPLHFESLLVFRFLVGFFLAGIYPVGMKIASDYYEKGLGKALGLLVGALVFGTASPYLVKALGYQLSYQSIFWTTSGLALMGSILVGFGVPNGPYRRKSPKFDWHLLPRLSQINSLKSAASGYFGHMWELYTFWAFVPALIYWQMLHAPGTGQNAIFSFSIIGIGALSCALGGFIAEKIGSRSVALISLIGSGICCLYLWILPPNAGGLGVVFLFIWGILVTADSPQFSTLVAQATPAEYRGTALTLVNCLGFGLTILSIQWTEWLIAVLGIQTAMGLLSIGPMLGIFLFKKFQKKEALSRGLSR</sequence>
<dbReference type="EMBL" id="LJXT01000002">
    <property type="protein sequence ID" value="KPQ20063.1"/>
    <property type="molecule type" value="Genomic_DNA"/>
</dbReference>
<feature type="transmembrane region" description="Helical" evidence="4">
    <location>
        <begin position="99"/>
        <end position="116"/>
    </location>
</feature>
<feature type="transmembrane region" description="Helical" evidence="4">
    <location>
        <begin position="358"/>
        <end position="380"/>
    </location>
</feature>
<keyword evidence="1 4" id="KW-0812">Transmembrane</keyword>
<dbReference type="SUPFAM" id="SSF103473">
    <property type="entry name" value="MFS general substrate transporter"/>
    <property type="match status" value="1"/>
</dbReference>
<dbReference type="AlphaFoldDB" id="A0A0P8AMA9"/>
<dbReference type="PATRIC" id="fig|1305737.6.peg.541"/>
<organism evidence="6 7">
    <name type="scientific">Algoriphagus marincola HL-49</name>
    <dbReference type="NCBI Taxonomy" id="1305737"/>
    <lineage>
        <taxon>Bacteria</taxon>
        <taxon>Pseudomonadati</taxon>
        <taxon>Bacteroidota</taxon>
        <taxon>Cytophagia</taxon>
        <taxon>Cytophagales</taxon>
        <taxon>Cyclobacteriaceae</taxon>
        <taxon>Algoriphagus</taxon>
    </lineage>
</organism>
<keyword evidence="2 4" id="KW-1133">Transmembrane helix</keyword>
<name>A0A0P8AMA9_9BACT</name>
<feature type="transmembrane region" description="Helical" evidence="4">
    <location>
        <begin position="334"/>
        <end position="352"/>
    </location>
</feature>
<evidence type="ECO:0000259" key="5">
    <source>
        <dbReference type="PROSITE" id="PS50850"/>
    </source>
</evidence>
<dbReference type="PROSITE" id="PS50850">
    <property type="entry name" value="MFS"/>
    <property type="match status" value="1"/>
</dbReference>
<dbReference type="PANTHER" id="PTHR23521">
    <property type="entry name" value="TRANSPORTER MFS SUPERFAMILY"/>
    <property type="match status" value="1"/>
</dbReference>
<dbReference type="InterPro" id="IPR020846">
    <property type="entry name" value="MFS_dom"/>
</dbReference>
<keyword evidence="3 4" id="KW-0472">Membrane</keyword>
<feature type="transmembrane region" description="Helical" evidence="4">
    <location>
        <begin position="74"/>
        <end position="93"/>
    </location>
</feature>
<feature type="transmembrane region" description="Helical" evidence="4">
    <location>
        <begin position="128"/>
        <end position="149"/>
    </location>
</feature>
<reference evidence="6 7" key="1">
    <citation type="submission" date="2015-09" db="EMBL/GenBank/DDBJ databases">
        <title>Identification and resolution of microdiversity through metagenomic sequencing of parallel consortia.</title>
        <authorList>
            <person name="Nelson W.C."/>
            <person name="Romine M.F."/>
            <person name="Lindemann S.R."/>
        </authorList>
    </citation>
    <scope>NUCLEOTIDE SEQUENCE [LARGE SCALE GENOMIC DNA]</scope>
    <source>
        <strain evidence="6">HL-49</strain>
    </source>
</reference>
<evidence type="ECO:0000256" key="3">
    <source>
        <dbReference type="ARBA" id="ARBA00023136"/>
    </source>
</evidence>
<dbReference type="InterPro" id="IPR011701">
    <property type="entry name" value="MFS"/>
</dbReference>
<evidence type="ECO:0000313" key="6">
    <source>
        <dbReference type="EMBL" id="KPQ20063.1"/>
    </source>
</evidence>
<dbReference type="eggNOG" id="COG2814">
    <property type="taxonomic scope" value="Bacteria"/>
</dbReference>
<evidence type="ECO:0000313" key="7">
    <source>
        <dbReference type="Proteomes" id="UP000050421"/>
    </source>
</evidence>
<dbReference type="OrthoDB" id="9781976at2"/>
<feature type="transmembrane region" description="Helical" evidence="4">
    <location>
        <begin position="273"/>
        <end position="291"/>
    </location>
</feature>
<accession>A0A0P8AMA9</accession>
<protein>
    <submittedName>
        <fullName evidence="6">Nitrate/nitrite transporter</fullName>
    </submittedName>
</protein>
<feature type="transmembrane region" description="Helical" evidence="4">
    <location>
        <begin position="245"/>
        <end position="266"/>
    </location>
</feature>
<comment type="caution">
    <text evidence="6">The sequence shown here is derived from an EMBL/GenBank/DDBJ whole genome shotgun (WGS) entry which is preliminary data.</text>
</comment>
<dbReference type="GO" id="GO:0005886">
    <property type="term" value="C:plasma membrane"/>
    <property type="evidence" value="ECO:0007669"/>
    <property type="project" value="TreeGrafter"/>
</dbReference>
<feature type="transmembrane region" description="Helical" evidence="4">
    <location>
        <begin position="40"/>
        <end position="62"/>
    </location>
</feature>
<gene>
    <name evidence="6" type="ORF">HLUCCX10_00415</name>
</gene>